<keyword evidence="2" id="KW-0723">Serine/threonine-protein kinase</keyword>
<keyword evidence="3" id="KW-0808">Transferase</keyword>
<dbReference type="GO" id="GO:0005634">
    <property type="term" value="C:nucleus"/>
    <property type="evidence" value="ECO:0007669"/>
    <property type="project" value="TreeGrafter"/>
</dbReference>
<dbReference type="PROSITE" id="PS50011">
    <property type="entry name" value="PROTEIN_KINASE_DOM"/>
    <property type="match status" value="1"/>
</dbReference>
<feature type="binding site" evidence="7">
    <location>
        <position position="69"/>
    </location>
    <ligand>
        <name>ATP</name>
        <dbReference type="ChEBI" id="CHEBI:30616"/>
    </ligand>
</feature>
<dbReference type="CDD" id="cd14132">
    <property type="entry name" value="STKc_CK2_alpha"/>
    <property type="match status" value="1"/>
</dbReference>
<dbReference type="PROSITE" id="PS00107">
    <property type="entry name" value="PROTEIN_KINASE_ATP"/>
    <property type="match status" value="1"/>
</dbReference>
<name>A0A9X9LMS5_GULGU</name>
<dbReference type="Proteomes" id="UP000269945">
    <property type="component" value="Unassembled WGS sequence"/>
</dbReference>
<protein>
    <recommendedName>
        <fullName evidence="1">non-specific serine/threonine protein kinase</fullName>
        <ecNumber evidence="1">2.7.11.1</ecNumber>
    </recommendedName>
</protein>
<dbReference type="InterPro" id="IPR011009">
    <property type="entry name" value="Kinase-like_dom_sf"/>
</dbReference>
<dbReference type="InterPro" id="IPR000719">
    <property type="entry name" value="Prot_kinase_dom"/>
</dbReference>
<dbReference type="PANTHER" id="PTHR24054">
    <property type="entry name" value="CASEIN KINASE II SUBUNIT ALPHA"/>
    <property type="match status" value="1"/>
</dbReference>
<dbReference type="GO" id="GO:0005956">
    <property type="term" value="C:protein kinase CK2 complex"/>
    <property type="evidence" value="ECO:0007669"/>
    <property type="project" value="TreeGrafter"/>
</dbReference>
<dbReference type="Gene3D" id="1.10.510.10">
    <property type="entry name" value="Transferase(Phosphotransferase) domain 1"/>
    <property type="match status" value="1"/>
</dbReference>
<gene>
    <name evidence="9" type="ORF">BN2614_LOCUS2</name>
</gene>
<reference evidence="9 10" key="1">
    <citation type="submission" date="2018-10" db="EMBL/GenBank/DDBJ databases">
        <authorList>
            <person name="Ekblom R."/>
            <person name="Jareborg N."/>
        </authorList>
    </citation>
    <scope>NUCLEOTIDE SEQUENCE [LARGE SCALE GENOMIC DNA]</scope>
    <source>
        <tissue evidence="9">Muscle</tissue>
    </source>
</reference>
<accession>A0A9X9LMS5</accession>
<evidence type="ECO:0000256" key="6">
    <source>
        <dbReference type="ARBA" id="ARBA00022840"/>
    </source>
</evidence>
<dbReference type="InterPro" id="IPR045216">
    <property type="entry name" value="CK2_alpha"/>
</dbReference>
<dbReference type="PANTHER" id="PTHR24054:SF34">
    <property type="entry name" value="CASEIN KINASE II SUBUNIT ALPHA"/>
    <property type="match status" value="1"/>
</dbReference>
<evidence type="ECO:0000256" key="1">
    <source>
        <dbReference type="ARBA" id="ARBA00012513"/>
    </source>
</evidence>
<evidence type="ECO:0000313" key="9">
    <source>
        <dbReference type="EMBL" id="VCW76982.1"/>
    </source>
</evidence>
<dbReference type="AlphaFoldDB" id="A0A9X9LMS5"/>
<keyword evidence="5" id="KW-0418">Kinase</keyword>
<dbReference type="GO" id="GO:0005524">
    <property type="term" value="F:ATP binding"/>
    <property type="evidence" value="ECO:0007669"/>
    <property type="project" value="UniProtKB-UniRule"/>
</dbReference>
<dbReference type="Pfam" id="PF00069">
    <property type="entry name" value="Pkinase"/>
    <property type="match status" value="1"/>
</dbReference>
<dbReference type="EC" id="2.7.11.1" evidence="1"/>
<feature type="domain" description="Protein kinase" evidence="8">
    <location>
        <begin position="40"/>
        <end position="307"/>
    </location>
</feature>
<dbReference type="FunFam" id="1.10.510.10:FF:000059">
    <property type="entry name" value="Casein kinase II subunit alpha"/>
    <property type="match status" value="1"/>
</dbReference>
<evidence type="ECO:0000256" key="5">
    <source>
        <dbReference type="ARBA" id="ARBA00022777"/>
    </source>
</evidence>
<dbReference type="GO" id="GO:1905818">
    <property type="term" value="P:regulation of chromosome separation"/>
    <property type="evidence" value="ECO:0007669"/>
    <property type="project" value="TreeGrafter"/>
</dbReference>
<evidence type="ECO:0000313" key="10">
    <source>
        <dbReference type="Proteomes" id="UP000269945"/>
    </source>
</evidence>
<evidence type="ECO:0000256" key="7">
    <source>
        <dbReference type="PROSITE-ProRule" id="PRU10141"/>
    </source>
</evidence>
<evidence type="ECO:0000259" key="8">
    <source>
        <dbReference type="PROSITE" id="PS50011"/>
    </source>
</evidence>
<evidence type="ECO:0000256" key="4">
    <source>
        <dbReference type="ARBA" id="ARBA00022741"/>
    </source>
</evidence>
<dbReference type="SUPFAM" id="SSF56112">
    <property type="entry name" value="Protein kinase-like (PK-like)"/>
    <property type="match status" value="1"/>
</dbReference>
<dbReference type="FunFam" id="3.30.200.20:FF:000088">
    <property type="entry name" value="Casein kinase II subunit alpha"/>
    <property type="match status" value="1"/>
</dbReference>
<dbReference type="GO" id="GO:0005829">
    <property type="term" value="C:cytosol"/>
    <property type="evidence" value="ECO:0007669"/>
    <property type="project" value="TreeGrafter"/>
</dbReference>
<keyword evidence="10" id="KW-1185">Reference proteome</keyword>
<keyword evidence="4 7" id="KW-0547">Nucleotide-binding</keyword>
<dbReference type="EMBL" id="CYRY02008214">
    <property type="protein sequence ID" value="VCW76982.1"/>
    <property type="molecule type" value="Genomic_DNA"/>
</dbReference>
<proteinExistence type="predicted"/>
<organism evidence="9 10">
    <name type="scientific">Gulo gulo</name>
    <name type="common">Wolverine</name>
    <name type="synonym">Gluton</name>
    <dbReference type="NCBI Taxonomy" id="48420"/>
    <lineage>
        <taxon>Eukaryota</taxon>
        <taxon>Metazoa</taxon>
        <taxon>Chordata</taxon>
        <taxon>Craniata</taxon>
        <taxon>Vertebrata</taxon>
        <taxon>Euteleostomi</taxon>
        <taxon>Mammalia</taxon>
        <taxon>Eutheria</taxon>
        <taxon>Laurasiatheria</taxon>
        <taxon>Carnivora</taxon>
        <taxon>Caniformia</taxon>
        <taxon>Musteloidea</taxon>
        <taxon>Mustelidae</taxon>
        <taxon>Guloninae</taxon>
        <taxon>Gulo</taxon>
    </lineage>
</organism>
<dbReference type="SMART" id="SM00220">
    <property type="entry name" value="S_TKc"/>
    <property type="match status" value="1"/>
</dbReference>
<sequence>MPGPAAGSRARVYPEVNSLRSRKYRGYEAQVPSWGDQDDYQLVGKLGRGKYSEVFEAINITNSERVVVKILKPVKKKKIKREVEILENLRGGANIIKLIDTVKDPVSKTPGLVFEYINTTDLKQRYQILTDFDTRYDKYELLKALDSCHSKGIRPRDVKPHNVMMDHQQKKLRLIDWGLAEFHYPAQEYNVHAASRYFKGPELLVDCQMYDYSLDMGSLGWTLASMIFREEPSFHGQHSYDQLVRIAKVLGTDAPYGYLKKYHIDLDLRFNDILGQHSRKRWENFIHSENRHLVSPEDLDLLDKLLR</sequence>
<dbReference type="Gene3D" id="3.30.200.20">
    <property type="entry name" value="Phosphorylase Kinase, domain 1"/>
    <property type="match status" value="1"/>
</dbReference>
<comment type="caution">
    <text evidence="9">The sequence shown here is derived from an EMBL/GenBank/DDBJ whole genome shotgun (WGS) entry which is preliminary data.</text>
</comment>
<evidence type="ECO:0000256" key="2">
    <source>
        <dbReference type="ARBA" id="ARBA00022527"/>
    </source>
</evidence>
<keyword evidence="6 7" id="KW-0067">ATP-binding</keyword>
<dbReference type="GO" id="GO:0004674">
    <property type="term" value="F:protein serine/threonine kinase activity"/>
    <property type="evidence" value="ECO:0007669"/>
    <property type="project" value="UniProtKB-KW"/>
</dbReference>
<dbReference type="InterPro" id="IPR017441">
    <property type="entry name" value="Protein_kinase_ATP_BS"/>
</dbReference>
<evidence type="ECO:0000256" key="3">
    <source>
        <dbReference type="ARBA" id="ARBA00022679"/>
    </source>
</evidence>